<sequence>MTTNSAYDFHRLMYLLDTNNLDDARLLLKRQSLMTLNNLLDKFDNDDNPLLHRYVLRNQADAVHLLLEYGASVYSVNKYGWLPIHLAAYCGHDKAILQYLLEFEKR</sequence>
<dbReference type="SUPFAM" id="SSF48403">
    <property type="entry name" value="Ankyrin repeat"/>
    <property type="match status" value="1"/>
</dbReference>
<protein>
    <submittedName>
        <fullName evidence="3">Uncharacterized protein</fullName>
    </submittedName>
</protein>
<dbReference type="Proteomes" id="UP000663852">
    <property type="component" value="Unassembled WGS sequence"/>
</dbReference>
<evidence type="ECO:0000313" key="4">
    <source>
        <dbReference type="EMBL" id="CAF1640963.1"/>
    </source>
</evidence>
<evidence type="ECO:0000256" key="2">
    <source>
        <dbReference type="ARBA" id="ARBA00023043"/>
    </source>
</evidence>
<proteinExistence type="predicted"/>
<keyword evidence="5" id="KW-1185">Reference proteome</keyword>
<dbReference type="PANTHER" id="PTHR24198:SF165">
    <property type="entry name" value="ANKYRIN REPEAT-CONTAINING PROTEIN-RELATED"/>
    <property type="match status" value="1"/>
</dbReference>
<dbReference type="EMBL" id="CAJNOJ010000010">
    <property type="protein sequence ID" value="CAF0783619.1"/>
    <property type="molecule type" value="Genomic_DNA"/>
</dbReference>
<accession>A0A813RP63</accession>
<dbReference type="Proteomes" id="UP000663828">
    <property type="component" value="Unassembled WGS sequence"/>
</dbReference>
<dbReference type="PANTHER" id="PTHR24198">
    <property type="entry name" value="ANKYRIN REPEAT AND PROTEIN KINASE DOMAIN-CONTAINING PROTEIN"/>
    <property type="match status" value="1"/>
</dbReference>
<keyword evidence="2" id="KW-0040">ANK repeat</keyword>
<evidence type="ECO:0000256" key="1">
    <source>
        <dbReference type="ARBA" id="ARBA00022737"/>
    </source>
</evidence>
<dbReference type="InterPro" id="IPR036770">
    <property type="entry name" value="Ankyrin_rpt-contain_sf"/>
</dbReference>
<dbReference type="AlphaFoldDB" id="A0A813RP63"/>
<dbReference type="Pfam" id="PF13637">
    <property type="entry name" value="Ank_4"/>
    <property type="match status" value="1"/>
</dbReference>
<keyword evidence="1" id="KW-0677">Repeat</keyword>
<dbReference type="Gene3D" id="1.25.40.20">
    <property type="entry name" value="Ankyrin repeat-containing domain"/>
    <property type="match status" value="1"/>
</dbReference>
<evidence type="ECO:0000313" key="3">
    <source>
        <dbReference type="EMBL" id="CAF0783619.1"/>
    </source>
</evidence>
<dbReference type="OrthoDB" id="194358at2759"/>
<name>A0A813RP63_ADIRI</name>
<organism evidence="3 6">
    <name type="scientific">Adineta ricciae</name>
    <name type="common">Rotifer</name>
    <dbReference type="NCBI Taxonomy" id="249248"/>
    <lineage>
        <taxon>Eukaryota</taxon>
        <taxon>Metazoa</taxon>
        <taxon>Spiralia</taxon>
        <taxon>Gnathifera</taxon>
        <taxon>Rotifera</taxon>
        <taxon>Eurotatoria</taxon>
        <taxon>Bdelloidea</taxon>
        <taxon>Adinetida</taxon>
        <taxon>Adinetidae</taxon>
        <taxon>Adineta</taxon>
    </lineage>
</organism>
<reference evidence="3" key="1">
    <citation type="submission" date="2021-02" db="EMBL/GenBank/DDBJ databases">
        <authorList>
            <person name="Nowell W R."/>
        </authorList>
    </citation>
    <scope>NUCLEOTIDE SEQUENCE</scope>
</reference>
<dbReference type="EMBL" id="CAJNOR010009088">
    <property type="protein sequence ID" value="CAF1640963.1"/>
    <property type="molecule type" value="Genomic_DNA"/>
</dbReference>
<gene>
    <name evidence="3" type="ORF">EDS130_LOCUS3970</name>
    <name evidence="4" type="ORF">XAT740_LOCUS53304</name>
</gene>
<comment type="caution">
    <text evidence="3">The sequence shown here is derived from an EMBL/GenBank/DDBJ whole genome shotgun (WGS) entry which is preliminary data.</text>
</comment>
<evidence type="ECO:0000313" key="5">
    <source>
        <dbReference type="Proteomes" id="UP000663828"/>
    </source>
</evidence>
<evidence type="ECO:0000313" key="6">
    <source>
        <dbReference type="Proteomes" id="UP000663852"/>
    </source>
</evidence>
<dbReference type="InterPro" id="IPR002110">
    <property type="entry name" value="Ankyrin_rpt"/>
</dbReference>